<dbReference type="SUPFAM" id="SSF56235">
    <property type="entry name" value="N-terminal nucleophile aminohydrolases (Ntn hydrolases)"/>
    <property type="match status" value="1"/>
</dbReference>
<evidence type="ECO:0000256" key="4">
    <source>
        <dbReference type="ARBA" id="ARBA00023242"/>
    </source>
</evidence>
<proteinExistence type="inferred from homology"/>
<comment type="function">
    <text evidence="1">The proteasome is a multicatalytic proteinase complex which is characterized by its ability to cleave peptides with Arg, Phe, Tyr, Leu, and Glu adjacent to the leaving group at neutral or slightly basic pH. The proteasome has an ATP-dependent proteolytic activity.</text>
</comment>
<comment type="subcellular location">
    <subcellularLocation>
        <location evidence="2">Nucleus</location>
    </subcellularLocation>
</comment>
<feature type="domain" description="Proteasome alpha-type subunits" evidence="6">
    <location>
        <begin position="5"/>
        <end position="27"/>
    </location>
</feature>
<dbReference type="GeneID" id="24565921"/>
<keyword evidence="8" id="KW-1185">Reference proteome</keyword>
<evidence type="ECO:0000256" key="2">
    <source>
        <dbReference type="ARBA" id="ARBA00004123"/>
    </source>
</evidence>
<dbReference type="GO" id="GO:0019773">
    <property type="term" value="C:proteasome core complex, alpha-subunit complex"/>
    <property type="evidence" value="ECO:0007669"/>
    <property type="project" value="UniProtKB-UniRule"/>
</dbReference>
<dbReference type="Proteomes" id="UP000033188">
    <property type="component" value="Chromosome 3"/>
</dbReference>
<dbReference type="InterPro" id="IPR029055">
    <property type="entry name" value="Ntn_hydrolases_N"/>
</dbReference>
<dbReference type="RefSeq" id="XP_012769566.1">
    <property type="nucleotide sequence ID" value="XM_012914112.1"/>
</dbReference>
<dbReference type="Pfam" id="PF10584">
    <property type="entry name" value="Proteasome_A_N"/>
    <property type="match status" value="1"/>
</dbReference>
<gene>
    <name evidence="7" type="ORF">BBBOND_0312830</name>
</gene>
<evidence type="ECO:0000313" key="7">
    <source>
        <dbReference type="EMBL" id="CDR97380.1"/>
    </source>
</evidence>
<sequence length="257" mass="28449">MSRRYDSKTTTFSQEGRLYQVEYALEAINNANLTVGVLCDQGVVLVADKPLTTQLLDPGKINEKLYKLDTHMFCAVAGLTADATVLINVCKLYAQRHRYRFGEAQNVEQHVVEICDLKQSYTQYGGLRPFGVSFLFAGWDSHMGFQLYHTDPSGNYAGWKATAIGRNSQPAQTLLRQEWKEGLSMDDALYLAIKVLTKAMDSTVHKADKIEVGILWKGPSGDSEPTVEMVSEDRVAKILSKLAEEAAAKSTDSAIST</sequence>
<dbReference type="VEuPathDB" id="PiroplasmaDB:BBBOND_0312830"/>
<dbReference type="AlphaFoldDB" id="A0A061DEJ3"/>
<name>A0A061DEJ3_BABBI</name>
<dbReference type="OrthoDB" id="431557at2759"/>
<evidence type="ECO:0000256" key="3">
    <source>
        <dbReference type="ARBA" id="ARBA00022942"/>
    </source>
</evidence>
<accession>A0A061DEJ3</accession>
<dbReference type="EMBL" id="LK391709">
    <property type="protein sequence ID" value="CDR97380.1"/>
    <property type="molecule type" value="Genomic_DNA"/>
</dbReference>
<evidence type="ECO:0000256" key="5">
    <source>
        <dbReference type="PROSITE-ProRule" id="PRU00808"/>
    </source>
</evidence>
<dbReference type="InterPro" id="IPR050115">
    <property type="entry name" value="Proteasome_alpha"/>
</dbReference>
<dbReference type="OMA" id="YVLNDNM"/>
<reference evidence="8" key="1">
    <citation type="journal article" date="2014" name="Nucleic Acids Res.">
        <title>The evolutionary dynamics of variant antigen genes in Babesia reveal a history of genomic innovation underlying host-parasite interaction.</title>
        <authorList>
            <person name="Jackson A.P."/>
            <person name="Otto T.D."/>
            <person name="Darby A."/>
            <person name="Ramaprasad A."/>
            <person name="Xia D."/>
            <person name="Echaide I.E."/>
            <person name="Farber M."/>
            <person name="Gahlot S."/>
            <person name="Gamble J."/>
            <person name="Gupta D."/>
            <person name="Gupta Y."/>
            <person name="Jackson L."/>
            <person name="Malandrin L."/>
            <person name="Malas T.B."/>
            <person name="Moussa E."/>
            <person name="Nair M."/>
            <person name="Reid A.J."/>
            <person name="Sanders M."/>
            <person name="Sharma J."/>
            <person name="Tracey A."/>
            <person name="Quail M.A."/>
            <person name="Weir W."/>
            <person name="Wastling J.M."/>
            <person name="Hall N."/>
            <person name="Willadsen P."/>
            <person name="Lingelbach K."/>
            <person name="Shiels B."/>
            <person name="Tait A."/>
            <person name="Berriman M."/>
            <person name="Allred D.R."/>
            <person name="Pain A."/>
        </authorList>
    </citation>
    <scope>NUCLEOTIDE SEQUENCE [LARGE SCALE GENOMIC DNA]</scope>
    <source>
        <strain evidence="8">Bond</strain>
    </source>
</reference>
<evidence type="ECO:0000259" key="6">
    <source>
        <dbReference type="SMART" id="SM00948"/>
    </source>
</evidence>
<dbReference type="NCBIfam" id="NF003075">
    <property type="entry name" value="PRK03996.1"/>
    <property type="match status" value="1"/>
</dbReference>
<dbReference type="FunFam" id="3.60.20.10:FF:000031">
    <property type="entry name" value="Proteasome subunit alpha type"/>
    <property type="match status" value="1"/>
</dbReference>
<dbReference type="GO" id="GO:0006511">
    <property type="term" value="P:ubiquitin-dependent protein catabolic process"/>
    <property type="evidence" value="ECO:0007669"/>
    <property type="project" value="InterPro"/>
</dbReference>
<dbReference type="InterPro" id="IPR023332">
    <property type="entry name" value="Proteasome_alpha-type"/>
</dbReference>
<dbReference type="STRING" id="5866.A0A061DEJ3"/>
<dbReference type="SMART" id="SM00948">
    <property type="entry name" value="Proteasome_A_N"/>
    <property type="match status" value="1"/>
</dbReference>
<organism evidence="7 8">
    <name type="scientific">Babesia bigemina</name>
    <dbReference type="NCBI Taxonomy" id="5866"/>
    <lineage>
        <taxon>Eukaryota</taxon>
        <taxon>Sar</taxon>
        <taxon>Alveolata</taxon>
        <taxon>Apicomplexa</taxon>
        <taxon>Aconoidasida</taxon>
        <taxon>Piroplasmida</taxon>
        <taxon>Babesiidae</taxon>
        <taxon>Babesia</taxon>
    </lineage>
</organism>
<evidence type="ECO:0000256" key="1">
    <source>
        <dbReference type="ARBA" id="ARBA00002000"/>
    </source>
</evidence>
<keyword evidence="3 5" id="KW-0647">Proteasome</keyword>
<protein>
    <submittedName>
        <fullName evidence="7">Proteasome A-type and B-type family protein, putative</fullName>
    </submittedName>
</protein>
<evidence type="ECO:0000313" key="8">
    <source>
        <dbReference type="Proteomes" id="UP000033188"/>
    </source>
</evidence>
<dbReference type="InterPro" id="IPR000426">
    <property type="entry name" value="Proteasome_asu_N"/>
</dbReference>
<dbReference type="KEGG" id="bbig:BBBOND_0312830"/>
<dbReference type="InterPro" id="IPR001353">
    <property type="entry name" value="Proteasome_sua/b"/>
</dbReference>
<keyword evidence="4" id="KW-0539">Nucleus</keyword>
<dbReference type="GO" id="GO:0005634">
    <property type="term" value="C:nucleus"/>
    <property type="evidence" value="ECO:0007669"/>
    <property type="project" value="UniProtKB-SubCell"/>
</dbReference>
<dbReference type="PROSITE" id="PS51475">
    <property type="entry name" value="PROTEASOME_ALPHA_2"/>
    <property type="match status" value="1"/>
</dbReference>
<dbReference type="PANTHER" id="PTHR11599">
    <property type="entry name" value="PROTEASOME SUBUNIT ALPHA/BETA"/>
    <property type="match status" value="1"/>
</dbReference>
<dbReference type="Gene3D" id="3.60.20.10">
    <property type="entry name" value="Glutamine Phosphoribosylpyrophosphate, subunit 1, domain 1"/>
    <property type="match status" value="1"/>
</dbReference>
<comment type="similarity">
    <text evidence="5">Belongs to the peptidase T1A family.</text>
</comment>
<dbReference type="Pfam" id="PF00227">
    <property type="entry name" value="Proteasome"/>
    <property type="match status" value="1"/>
</dbReference>